<evidence type="ECO:0000313" key="8">
    <source>
        <dbReference type="Proteomes" id="UP000248021"/>
    </source>
</evidence>
<feature type="transmembrane region" description="Helical" evidence="6">
    <location>
        <begin position="400"/>
        <end position="419"/>
    </location>
</feature>
<keyword evidence="8" id="KW-1185">Reference proteome</keyword>
<dbReference type="EMBL" id="QJJK01000001">
    <property type="protein sequence ID" value="PXW64885.1"/>
    <property type="molecule type" value="Genomic_DNA"/>
</dbReference>
<evidence type="ECO:0000256" key="5">
    <source>
        <dbReference type="ARBA" id="ARBA00023136"/>
    </source>
</evidence>
<keyword evidence="5 6" id="KW-0472">Membrane</keyword>
<organism evidence="7 8">
    <name type="scientific">Chelatococcus asaccharovorans</name>
    <dbReference type="NCBI Taxonomy" id="28210"/>
    <lineage>
        <taxon>Bacteria</taxon>
        <taxon>Pseudomonadati</taxon>
        <taxon>Pseudomonadota</taxon>
        <taxon>Alphaproteobacteria</taxon>
        <taxon>Hyphomicrobiales</taxon>
        <taxon>Chelatococcaceae</taxon>
        <taxon>Chelatococcus</taxon>
    </lineage>
</organism>
<feature type="transmembrane region" description="Helical" evidence="6">
    <location>
        <begin position="130"/>
        <end position="149"/>
    </location>
</feature>
<keyword evidence="2" id="KW-1003">Cell membrane</keyword>
<evidence type="ECO:0000256" key="3">
    <source>
        <dbReference type="ARBA" id="ARBA00022692"/>
    </source>
</evidence>
<feature type="transmembrane region" description="Helical" evidence="6">
    <location>
        <begin position="274"/>
        <end position="293"/>
    </location>
</feature>
<dbReference type="PANTHER" id="PTHR30250">
    <property type="entry name" value="PST FAMILY PREDICTED COLANIC ACID TRANSPORTER"/>
    <property type="match status" value="1"/>
</dbReference>
<feature type="transmembrane region" description="Helical" evidence="6">
    <location>
        <begin position="313"/>
        <end position="330"/>
    </location>
</feature>
<feature type="transmembrane region" description="Helical" evidence="6">
    <location>
        <begin position="100"/>
        <end position="118"/>
    </location>
</feature>
<gene>
    <name evidence="7" type="ORF">C7450_101645</name>
</gene>
<evidence type="ECO:0000313" key="7">
    <source>
        <dbReference type="EMBL" id="PXW64885.1"/>
    </source>
</evidence>
<feature type="transmembrane region" description="Helical" evidence="6">
    <location>
        <begin position="425"/>
        <end position="448"/>
    </location>
</feature>
<reference evidence="7 8" key="1">
    <citation type="submission" date="2018-05" db="EMBL/GenBank/DDBJ databases">
        <title>Genomic Encyclopedia of Type Strains, Phase IV (KMG-IV): sequencing the most valuable type-strain genomes for metagenomic binning, comparative biology and taxonomic classification.</title>
        <authorList>
            <person name="Goeker M."/>
        </authorList>
    </citation>
    <scope>NUCLEOTIDE SEQUENCE [LARGE SCALE GENOMIC DNA]</scope>
    <source>
        <strain evidence="7 8">DSM 6462</strain>
    </source>
</reference>
<feature type="transmembrane region" description="Helical" evidence="6">
    <location>
        <begin position="368"/>
        <end position="388"/>
    </location>
</feature>
<keyword evidence="4 6" id="KW-1133">Transmembrane helix</keyword>
<dbReference type="AlphaFoldDB" id="A0A2V3UHN2"/>
<accession>A0A2V3UHN2</accession>
<feature type="transmembrane region" description="Helical" evidence="6">
    <location>
        <begin position="34"/>
        <end position="56"/>
    </location>
</feature>
<dbReference type="Proteomes" id="UP000248021">
    <property type="component" value="Unassembled WGS sequence"/>
</dbReference>
<evidence type="ECO:0000256" key="6">
    <source>
        <dbReference type="SAM" id="Phobius"/>
    </source>
</evidence>
<evidence type="ECO:0000256" key="1">
    <source>
        <dbReference type="ARBA" id="ARBA00004651"/>
    </source>
</evidence>
<dbReference type="PANTHER" id="PTHR30250:SF11">
    <property type="entry name" value="O-ANTIGEN TRANSPORTER-RELATED"/>
    <property type="match status" value="1"/>
</dbReference>
<feature type="transmembrane region" description="Helical" evidence="6">
    <location>
        <begin position="189"/>
        <end position="209"/>
    </location>
</feature>
<sequence length="461" mass="49072">MLLFLAARVLSAVGNLVALAIFSRMAGPVTYGEYLLIFAWTSIVYGFSTQWMRFAFFGVYRREAAGDYIASFGVLLSIALVGVAGVLSGLWVVGIAGPEFLVAVFILLVSMAGYEALLEISRTRLKAGTVAVLMLLRAGLVIAFGAAALTMTGSAVSLAFAVALAHAGAAIPGIMAIRDVRLVPSRHAMRSLVVYGWPLLISFGVMAVGQSVDRLLLAHFGGPGALGPYGVVADFLRQAFMVVGESIAMALVTVAKQHANSGERDDADRVLRHAFNACMATATFGAVFFLVFGDVVVRLLVGEAFYEPTRTQIPLFAIAFGFMTMRNFYFAQVIYFSSASHLELVVSLIFVATSALLATLLVPWEGAMGAAIALMSAHILACVIFVILGRRYYRMPVDKTGLVVISLLALATLVADIAIEQFITAPMAALAAKALVFAALGGVAILRFDLLHLSRPRKGRA</sequence>
<evidence type="ECO:0000256" key="4">
    <source>
        <dbReference type="ARBA" id="ARBA00022989"/>
    </source>
</evidence>
<feature type="transmembrane region" description="Helical" evidence="6">
    <location>
        <begin position="342"/>
        <end position="362"/>
    </location>
</feature>
<protein>
    <submittedName>
        <fullName evidence="7">O-antigen/teichoic acid export membrane protein</fullName>
    </submittedName>
</protein>
<feature type="transmembrane region" description="Helical" evidence="6">
    <location>
        <begin position="235"/>
        <end position="254"/>
    </location>
</feature>
<keyword evidence="3 6" id="KW-0812">Transmembrane</keyword>
<dbReference type="RefSeq" id="WP_245449450.1">
    <property type="nucleotide sequence ID" value="NZ_JAHBRY010000001.1"/>
</dbReference>
<comment type="subcellular location">
    <subcellularLocation>
        <location evidence="1">Cell membrane</location>
        <topology evidence="1">Multi-pass membrane protein</topology>
    </subcellularLocation>
</comment>
<comment type="caution">
    <text evidence="7">The sequence shown here is derived from an EMBL/GenBank/DDBJ whole genome shotgun (WGS) entry which is preliminary data.</text>
</comment>
<dbReference type="GO" id="GO:0005886">
    <property type="term" value="C:plasma membrane"/>
    <property type="evidence" value="ECO:0007669"/>
    <property type="project" value="UniProtKB-SubCell"/>
</dbReference>
<dbReference type="InterPro" id="IPR050833">
    <property type="entry name" value="Poly_Biosynth_Transport"/>
</dbReference>
<feature type="transmembrane region" description="Helical" evidence="6">
    <location>
        <begin position="68"/>
        <end position="94"/>
    </location>
</feature>
<proteinExistence type="predicted"/>
<name>A0A2V3UHN2_9HYPH</name>
<evidence type="ECO:0000256" key="2">
    <source>
        <dbReference type="ARBA" id="ARBA00022475"/>
    </source>
</evidence>
<feature type="transmembrane region" description="Helical" evidence="6">
    <location>
        <begin position="155"/>
        <end position="177"/>
    </location>
</feature>